<proteinExistence type="predicted"/>
<organism evidence="3 4">
    <name type="scientific">Mucilaginibacter mali</name>
    <dbReference type="NCBI Taxonomy" id="2740462"/>
    <lineage>
        <taxon>Bacteria</taxon>
        <taxon>Pseudomonadati</taxon>
        <taxon>Bacteroidota</taxon>
        <taxon>Sphingobacteriia</taxon>
        <taxon>Sphingobacteriales</taxon>
        <taxon>Sphingobacteriaceae</taxon>
        <taxon>Mucilaginibacter</taxon>
    </lineage>
</organism>
<dbReference type="KEGG" id="mmab:HQ865_24530"/>
<reference evidence="3 4" key="1">
    <citation type="submission" date="2020-05" db="EMBL/GenBank/DDBJ databases">
        <title>Mucilaginibacter mali sp. nov.</title>
        <authorList>
            <person name="Kim H.S."/>
            <person name="Lee K.C."/>
            <person name="Suh M.K."/>
            <person name="Kim J.-S."/>
            <person name="Han K.-I."/>
            <person name="Eom M.K."/>
            <person name="Shin Y.K."/>
            <person name="Lee J.-S."/>
        </authorList>
    </citation>
    <scope>NUCLEOTIDE SEQUENCE [LARGE SCALE GENOMIC DNA]</scope>
    <source>
        <strain evidence="3 4">G2-14</strain>
    </source>
</reference>
<dbReference type="AlphaFoldDB" id="A0A7D4PWV5"/>
<dbReference type="PANTHER" id="PTHR32234">
    <property type="entry name" value="THIOL:DISULFIDE INTERCHANGE PROTEIN DSBD"/>
    <property type="match status" value="1"/>
</dbReference>
<feature type="domain" description="Thiol:disulfide interchange protein DsbD N-terminal" evidence="2">
    <location>
        <begin position="33"/>
        <end position="144"/>
    </location>
</feature>
<protein>
    <submittedName>
        <fullName evidence="3">Sugar transporter</fullName>
    </submittedName>
</protein>
<dbReference type="GO" id="GO:0045454">
    <property type="term" value="P:cell redox homeostasis"/>
    <property type="evidence" value="ECO:0007669"/>
    <property type="project" value="TreeGrafter"/>
</dbReference>
<dbReference type="EMBL" id="CP054139">
    <property type="protein sequence ID" value="QKJ32788.1"/>
    <property type="molecule type" value="Genomic_DNA"/>
</dbReference>
<feature type="signal peptide" evidence="1">
    <location>
        <begin position="1"/>
        <end position="19"/>
    </location>
</feature>
<accession>A0A7D4PWV5</accession>
<dbReference type="InterPro" id="IPR036929">
    <property type="entry name" value="DsbDN_sf"/>
</dbReference>
<dbReference type="InterPro" id="IPR028250">
    <property type="entry name" value="DsbDN"/>
</dbReference>
<name>A0A7D4PWV5_9SPHI</name>
<dbReference type="Proteomes" id="UP000505355">
    <property type="component" value="Chromosome"/>
</dbReference>
<gene>
    <name evidence="3" type="ORF">HQ865_24530</name>
</gene>
<evidence type="ECO:0000259" key="2">
    <source>
        <dbReference type="Pfam" id="PF11412"/>
    </source>
</evidence>
<evidence type="ECO:0000313" key="3">
    <source>
        <dbReference type="EMBL" id="QKJ32788.1"/>
    </source>
</evidence>
<keyword evidence="3" id="KW-0813">Transport</keyword>
<evidence type="ECO:0000313" key="4">
    <source>
        <dbReference type="Proteomes" id="UP000505355"/>
    </source>
</evidence>
<feature type="chain" id="PRO_5028958757" evidence="1">
    <location>
        <begin position="20"/>
        <end position="149"/>
    </location>
</feature>
<keyword evidence="1" id="KW-0732">Signal</keyword>
<keyword evidence="3" id="KW-0762">Sugar transport</keyword>
<evidence type="ECO:0000256" key="1">
    <source>
        <dbReference type="SAM" id="SignalP"/>
    </source>
</evidence>
<dbReference type="RefSeq" id="WP_173417434.1">
    <property type="nucleotide sequence ID" value="NZ_CP054139.1"/>
</dbReference>
<dbReference type="SUPFAM" id="SSF74863">
    <property type="entry name" value="Thiol:disulfide interchange protein DsbD, N-terminal domain (DsbD-alpha)"/>
    <property type="match status" value="1"/>
</dbReference>
<keyword evidence="4" id="KW-1185">Reference proteome</keyword>
<dbReference type="Pfam" id="PF11412">
    <property type="entry name" value="DsbD_N"/>
    <property type="match status" value="1"/>
</dbReference>
<dbReference type="GO" id="GO:0015035">
    <property type="term" value="F:protein-disulfide reductase activity"/>
    <property type="evidence" value="ECO:0007669"/>
    <property type="project" value="TreeGrafter"/>
</dbReference>
<dbReference type="PANTHER" id="PTHR32234:SF0">
    <property type="entry name" value="THIOL:DISULFIDE INTERCHANGE PROTEIN DSBD"/>
    <property type="match status" value="1"/>
</dbReference>
<sequence>MKKLLLVLIVMFAGRGAFAQIEGHVNWAYAAKKVSATEAVVLLKATIDDGWHIYSAYIKEGGPIKTSFKFAKSGDFTPEGKIIEPKPISQYDKNFGMTLTYFENAVVFQQKVKLKGKKATVKGTLEFMTCNDQKCLPPETVDFSVNVAL</sequence>
<dbReference type="Gene3D" id="2.60.40.1250">
    <property type="entry name" value="Thiol:disulfide interchange protein DsbD, N-terminal domain"/>
    <property type="match status" value="1"/>
</dbReference>